<keyword evidence="1" id="KW-0472">Membrane</keyword>
<sequence length="115" mass="13682">MFVWTGRNARKKREMRFDASLLGIVQQSIDAVIYQMGRIRNFLWWFAGPTSLGLAIGLFIVEDSKRYSFYTIFIPAFVVFMGLAYWQIRREIRTNLRPEKSRLEELRNRLINVES</sequence>
<protein>
    <submittedName>
        <fullName evidence="2">Uncharacterized protein</fullName>
    </submittedName>
</protein>
<dbReference type="RefSeq" id="WP_197455923.1">
    <property type="nucleotide sequence ID" value="NZ_CP037423.1"/>
</dbReference>
<keyword evidence="3" id="KW-1185">Reference proteome</keyword>
<feature type="transmembrane region" description="Helical" evidence="1">
    <location>
        <begin position="67"/>
        <end position="88"/>
    </location>
</feature>
<dbReference type="Proteomes" id="UP000319004">
    <property type="component" value="Chromosome"/>
</dbReference>
<organism evidence="2 3">
    <name type="scientific">Stieleria neptunia</name>
    <dbReference type="NCBI Taxonomy" id="2527979"/>
    <lineage>
        <taxon>Bacteria</taxon>
        <taxon>Pseudomonadati</taxon>
        <taxon>Planctomycetota</taxon>
        <taxon>Planctomycetia</taxon>
        <taxon>Pirellulales</taxon>
        <taxon>Pirellulaceae</taxon>
        <taxon>Stieleria</taxon>
    </lineage>
</organism>
<dbReference type="AlphaFoldDB" id="A0A518HN92"/>
<name>A0A518HN92_9BACT</name>
<feature type="transmembrane region" description="Helical" evidence="1">
    <location>
        <begin position="42"/>
        <end position="61"/>
    </location>
</feature>
<proteinExistence type="predicted"/>
<dbReference type="KEGG" id="snep:Enr13x_21710"/>
<evidence type="ECO:0000313" key="3">
    <source>
        <dbReference type="Proteomes" id="UP000319004"/>
    </source>
</evidence>
<keyword evidence="1" id="KW-1133">Transmembrane helix</keyword>
<accession>A0A518HN92</accession>
<keyword evidence="1" id="KW-0812">Transmembrane</keyword>
<evidence type="ECO:0000256" key="1">
    <source>
        <dbReference type="SAM" id="Phobius"/>
    </source>
</evidence>
<dbReference type="EMBL" id="CP037423">
    <property type="protein sequence ID" value="QDV42326.1"/>
    <property type="molecule type" value="Genomic_DNA"/>
</dbReference>
<evidence type="ECO:0000313" key="2">
    <source>
        <dbReference type="EMBL" id="QDV42326.1"/>
    </source>
</evidence>
<gene>
    <name evidence="2" type="ORF">Enr13x_21710</name>
</gene>
<reference evidence="2 3" key="1">
    <citation type="submission" date="2019-03" db="EMBL/GenBank/DDBJ databases">
        <title>Deep-cultivation of Planctomycetes and their phenomic and genomic characterization uncovers novel biology.</title>
        <authorList>
            <person name="Wiegand S."/>
            <person name="Jogler M."/>
            <person name="Boedeker C."/>
            <person name="Pinto D."/>
            <person name="Vollmers J."/>
            <person name="Rivas-Marin E."/>
            <person name="Kohn T."/>
            <person name="Peeters S.H."/>
            <person name="Heuer A."/>
            <person name="Rast P."/>
            <person name="Oberbeckmann S."/>
            <person name="Bunk B."/>
            <person name="Jeske O."/>
            <person name="Meyerdierks A."/>
            <person name="Storesund J.E."/>
            <person name="Kallscheuer N."/>
            <person name="Luecker S."/>
            <person name="Lage O.M."/>
            <person name="Pohl T."/>
            <person name="Merkel B.J."/>
            <person name="Hornburger P."/>
            <person name="Mueller R.-W."/>
            <person name="Bruemmer F."/>
            <person name="Labrenz M."/>
            <person name="Spormann A.M."/>
            <person name="Op den Camp H."/>
            <person name="Overmann J."/>
            <person name="Amann R."/>
            <person name="Jetten M.S.M."/>
            <person name="Mascher T."/>
            <person name="Medema M.H."/>
            <person name="Devos D.P."/>
            <person name="Kaster A.-K."/>
            <person name="Ovreas L."/>
            <person name="Rohde M."/>
            <person name="Galperin M.Y."/>
            <person name="Jogler C."/>
        </authorList>
    </citation>
    <scope>NUCLEOTIDE SEQUENCE [LARGE SCALE GENOMIC DNA]</scope>
    <source>
        <strain evidence="2 3">Enr13</strain>
    </source>
</reference>